<dbReference type="EMBL" id="ADVR01000014">
    <property type="protein sequence ID" value="EFO81382.1"/>
    <property type="molecule type" value="Genomic_DNA"/>
</dbReference>
<organism evidence="2 3">
    <name type="scientific">Oscillochloris trichoides DG-6</name>
    <dbReference type="NCBI Taxonomy" id="765420"/>
    <lineage>
        <taxon>Bacteria</taxon>
        <taxon>Bacillati</taxon>
        <taxon>Chloroflexota</taxon>
        <taxon>Chloroflexia</taxon>
        <taxon>Chloroflexales</taxon>
        <taxon>Chloroflexineae</taxon>
        <taxon>Oscillochloridaceae</taxon>
        <taxon>Oscillochloris</taxon>
    </lineage>
</organism>
<feature type="transmembrane region" description="Helical" evidence="1">
    <location>
        <begin position="107"/>
        <end position="129"/>
    </location>
</feature>
<evidence type="ECO:0000256" key="1">
    <source>
        <dbReference type="SAM" id="Phobius"/>
    </source>
</evidence>
<reference evidence="2 3" key="1">
    <citation type="journal article" date="2011" name="J. Bacteriol.">
        <title>Draft genome sequence of the anoxygenic filamentous phototrophic bacterium Oscillochloris trichoides subsp. DG-6.</title>
        <authorList>
            <person name="Kuznetsov B.B."/>
            <person name="Ivanovsky R.N."/>
            <person name="Keppen O.I."/>
            <person name="Sukhacheva M.V."/>
            <person name="Bumazhkin B.K."/>
            <person name="Patutina E.O."/>
            <person name="Beletsky A.V."/>
            <person name="Mardanov A.V."/>
            <person name="Baslerov R.V."/>
            <person name="Panteleeva A.N."/>
            <person name="Kolganova T.V."/>
            <person name="Ravin N.V."/>
            <person name="Skryabin K.G."/>
        </authorList>
    </citation>
    <scope>NUCLEOTIDE SEQUENCE [LARGE SCALE GENOMIC DNA]</scope>
    <source>
        <strain evidence="2 3">DG-6</strain>
    </source>
</reference>
<accession>E1IBT0</accession>
<name>E1IBT0_9CHLR</name>
<protein>
    <submittedName>
        <fullName evidence="2">Uncharacterized protein</fullName>
    </submittedName>
</protein>
<feature type="transmembrane region" description="Helical" evidence="1">
    <location>
        <begin position="14"/>
        <end position="31"/>
    </location>
</feature>
<feature type="transmembrane region" description="Helical" evidence="1">
    <location>
        <begin position="72"/>
        <end position="95"/>
    </location>
</feature>
<dbReference type="HOGENOM" id="CLU_1913342_0_0_0"/>
<dbReference type="Proteomes" id="UP000054010">
    <property type="component" value="Unassembled WGS sequence"/>
</dbReference>
<proteinExistence type="predicted"/>
<evidence type="ECO:0000313" key="2">
    <source>
        <dbReference type="EMBL" id="EFO81382.1"/>
    </source>
</evidence>
<dbReference type="OrthoDB" id="162147at2"/>
<keyword evidence="1" id="KW-0812">Transmembrane</keyword>
<dbReference type="AlphaFoldDB" id="E1IBT0"/>
<comment type="caution">
    <text evidence="2">The sequence shown here is derived from an EMBL/GenBank/DDBJ whole genome shotgun (WGS) entry which is preliminary data.</text>
</comment>
<sequence length="132" mass="14261">MQLIFQVHRIFGEMILPLVIVGVAIYMTVVYKPGAPRGIVSLIFPILVDLQVGLGIIYWLSLLTIPALQDRYLGMPFILHPILGIIAAGLGHMAVGAKNPLRTLGRWAPLASLGVLLVLVLSNIMLVAMPTA</sequence>
<evidence type="ECO:0000313" key="3">
    <source>
        <dbReference type="Proteomes" id="UP000054010"/>
    </source>
</evidence>
<keyword evidence="1" id="KW-0472">Membrane</keyword>
<keyword evidence="3" id="KW-1185">Reference proteome</keyword>
<gene>
    <name evidence="2" type="ORF">OSCT_0781</name>
</gene>
<feature type="transmembrane region" description="Helical" evidence="1">
    <location>
        <begin position="38"/>
        <end position="60"/>
    </location>
</feature>
<keyword evidence="1" id="KW-1133">Transmembrane helix</keyword>